<dbReference type="Proteomes" id="UP001310022">
    <property type="component" value="Unassembled WGS sequence"/>
</dbReference>
<evidence type="ECO:0000259" key="1">
    <source>
        <dbReference type="Pfam" id="PF20720"/>
    </source>
</evidence>
<proteinExistence type="predicted"/>
<name>A0AAN5AQS8_9BACT</name>
<dbReference type="EMBL" id="BQKE01000016">
    <property type="protein sequence ID" value="GJM65158.1"/>
    <property type="molecule type" value="Genomic_DNA"/>
</dbReference>
<comment type="caution">
    <text evidence="2">The sequence shown here is derived from an EMBL/GenBank/DDBJ whole genome shotgun (WGS) entry which is preliminary data.</text>
</comment>
<evidence type="ECO:0000313" key="2">
    <source>
        <dbReference type="EMBL" id="GJM65158.1"/>
    </source>
</evidence>
<keyword evidence="3" id="KW-1185">Reference proteome</keyword>
<accession>A0AAN5AQS8</accession>
<evidence type="ECO:0000313" key="3">
    <source>
        <dbReference type="Proteomes" id="UP001310022"/>
    </source>
</evidence>
<dbReference type="InterPro" id="IPR049050">
    <property type="entry name" value="nSTAND3"/>
</dbReference>
<dbReference type="Pfam" id="PF20720">
    <property type="entry name" value="nSTAND3"/>
    <property type="match status" value="1"/>
</dbReference>
<feature type="domain" description="Novel STAND NTPase 3" evidence="1">
    <location>
        <begin position="1"/>
        <end position="56"/>
    </location>
</feature>
<dbReference type="AlphaFoldDB" id="A0AAN5AQS8"/>
<protein>
    <recommendedName>
        <fullName evidence="1">Novel STAND NTPase 3 domain-containing protein</fullName>
    </recommendedName>
</protein>
<organism evidence="2 3">
    <name type="scientific">Persicobacter diffluens</name>
    <dbReference type="NCBI Taxonomy" id="981"/>
    <lineage>
        <taxon>Bacteria</taxon>
        <taxon>Pseudomonadati</taxon>
        <taxon>Bacteroidota</taxon>
        <taxon>Cytophagia</taxon>
        <taxon>Cytophagales</taxon>
        <taxon>Persicobacteraceae</taxon>
        <taxon>Persicobacter</taxon>
    </lineage>
</organism>
<reference evidence="2 3" key="1">
    <citation type="submission" date="2021-12" db="EMBL/GenBank/DDBJ databases">
        <title>Genome sequencing of bacteria with rrn-lacking chromosome and rrn-plasmid.</title>
        <authorList>
            <person name="Anda M."/>
            <person name="Iwasaki W."/>
        </authorList>
    </citation>
    <scope>NUCLEOTIDE SEQUENCE [LARGE SCALE GENOMIC DNA]</scope>
    <source>
        <strain evidence="2 3">NBRC 15940</strain>
    </source>
</reference>
<gene>
    <name evidence="2" type="ORF">PEDI_57100</name>
</gene>
<sequence>MILFDRAKNGFKIYKVENIKEAEDVINIESEDKQLFYFDDFLGANYYEIISAQKQKHN</sequence>